<feature type="transmembrane region" description="Helical" evidence="6">
    <location>
        <begin position="108"/>
        <end position="130"/>
    </location>
</feature>
<evidence type="ECO:0000313" key="7">
    <source>
        <dbReference type="EMBL" id="KKN98774.1"/>
    </source>
</evidence>
<feature type="transmembrane region" description="Helical" evidence="6">
    <location>
        <begin position="170"/>
        <end position="193"/>
    </location>
</feature>
<dbReference type="InterPro" id="IPR002797">
    <property type="entry name" value="Polysacc_synth"/>
</dbReference>
<proteinExistence type="predicted"/>
<feature type="transmembrane region" description="Helical" evidence="6">
    <location>
        <begin position="40"/>
        <end position="64"/>
    </location>
</feature>
<keyword evidence="3 6" id="KW-0812">Transmembrane</keyword>
<evidence type="ECO:0000256" key="1">
    <source>
        <dbReference type="ARBA" id="ARBA00004651"/>
    </source>
</evidence>
<dbReference type="CDD" id="cd13128">
    <property type="entry name" value="MATE_Wzx_like"/>
    <property type="match status" value="1"/>
</dbReference>
<organism evidence="7">
    <name type="scientific">marine sediment metagenome</name>
    <dbReference type="NCBI Taxonomy" id="412755"/>
    <lineage>
        <taxon>unclassified sequences</taxon>
        <taxon>metagenomes</taxon>
        <taxon>ecological metagenomes</taxon>
    </lineage>
</organism>
<evidence type="ECO:0000256" key="3">
    <source>
        <dbReference type="ARBA" id="ARBA00022692"/>
    </source>
</evidence>
<keyword evidence="5 6" id="KW-0472">Membrane</keyword>
<sequence>MLRSFKLVSYLWVGAVLGAGCAFLGQVVLARQFDPATFGVFAAALGTVMLVTPLASFGIGAFWLKVYGEEGWQAERWLAPSLRLVLITTSSTFALIIIWAFVGPHDEAFTHVLLLLSIIVFGQVSLELASAKFQLEERYGELAIWQFTPHLLRLGAVLAIVYLIDELTTLTVVSISYAIIALGIVLVGGLSIWRMSNGQLKLRGYGLKSSYYNSGLAVAEVTKHSWPFGLSGVLYLIYFQSDILILKYMDGNEAAGIYNAAFLIMSAVYLLPAVLYQKFLLPKIHRWASHDRVRFRNVYRQGNLVMFALGCMSMICIWILAPVGLPLLFNESYSGALTPLIILAAAAPVRFMATSVGSVLVTKDNMKRKVQLMGFTALVNILMNIALIPVFGVVGAAVSTVVTEVLLLLLYTRSVKRNVFIEEKFI</sequence>
<feature type="transmembrane region" description="Helical" evidence="6">
    <location>
        <begin position="228"/>
        <end position="249"/>
    </location>
</feature>
<keyword evidence="2" id="KW-1003">Cell membrane</keyword>
<dbReference type="InterPro" id="IPR050833">
    <property type="entry name" value="Poly_Biosynth_Transport"/>
</dbReference>
<dbReference type="Pfam" id="PF01943">
    <property type="entry name" value="Polysacc_synt"/>
    <property type="match status" value="1"/>
</dbReference>
<comment type="caution">
    <text evidence="7">The sequence shown here is derived from an EMBL/GenBank/DDBJ whole genome shotgun (WGS) entry which is preliminary data.</text>
</comment>
<dbReference type="PROSITE" id="PS51257">
    <property type="entry name" value="PROKAR_LIPOPROTEIN"/>
    <property type="match status" value="1"/>
</dbReference>
<dbReference type="GO" id="GO:0005886">
    <property type="term" value="C:plasma membrane"/>
    <property type="evidence" value="ECO:0007669"/>
    <property type="project" value="UniProtKB-SubCell"/>
</dbReference>
<keyword evidence="4 6" id="KW-1133">Transmembrane helix</keyword>
<dbReference type="EMBL" id="LAZR01000050">
    <property type="protein sequence ID" value="KKN98774.1"/>
    <property type="molecule type" value="Genomic_DNA"/>
</dbReference>
<evidence type="ECO:0000256" key="2">
    <source>
        <dbReference type="ARBA" id="ARBA00022475"/>
    </source>
</evidence>
<protein>
    <submittedName>
        <fullName evidence="7">Uncharacterized protein</fullName>
    </submittedName>
</protein>
<gene>
    <name evidence="7" type="ORF">LCGC14_0144540</name>
</gene>
<evidence type="ECO:0000256" key="4">
    <source>
        <dbReference type="ARBA" id="ARBA00022989"/>
    </source>
</evidence>
<reference evidence="7" key="1">
    <citation type="journal article" date="2015" name="Nature">
        <title>Complex archaea that bridge the gap between prokaryotes and eukaryotes.</title>
        <authorList>
            <person name="Spang A."/>
            <person name="Saw J.H."/>
            <person name="Jorgensen S.L."/>
            <person name="Zaremba-Niedzwiedzka K."/>
            <person name="Martijn J."/>
            <person name="Lind A.E."/>
            <person name="van Eijk R."/>
            <person name="Schleper C."/>
            <person name="Guy L."/>
            <person name="Ettema T.J."/>
        </authorList>
    </citation>
    <scope>NUCLEOTIDE SEQUENCE</scope>
</reference>
<feature type="transmembrane region" description="Helical" evidence="6">
    <location>
        <begin position="142"/>
        <end position="164"/>
    </location>
</feature>
<dbReference type="PANTHER" id="PTHR30250">
    <property type="entry name" value="PST FAMILY PREDICTED COLANIC ACID TRANSPORTER"/>
    <property type="match status" value="1"/>
</dbReference>
<feature type="transmembrane region" description="Helical" evidence="6">
    <location>
        <begin position="255"/>
        <end position="276"/>
    </location>
</feature>
<evidence type="ECO:0000256" key="6">
    <source>
        <dbReference type="SAM" id="Phobius"/>
    </source>
</evidence>
<comment type="subcellular location">
    <subcellularLocation>
        <location evidence="1">Cell membrane</location>
        <topology evidence="1">Multi-pass membrane protein</topology>
    </subcellularLocation>
</comment>
<feature type="transmembrane region" description="Helical" evidence="6">
    <location>
        <begin position="304"/>
        <end position="328"/>
    </location>
</feature>
<feature type="transmembrane region" description="Helical" evidence="6">
    <location>
        <begin position="340"/>
        <end position="361"/>
    </location>
</feature>
<name>A0A0F9V479_9ZZZZ</name>
<dbReference type="AlphaFoldDB" id="A0A0F9V479"/>
<evidence type="ECO:0000256" key="5">
    <source>
        <dbReference type="ARBA" id="ARBA00023136"/>
    </source>
</evidence>
<feature type="transmembrane region" description="Helical" evidence="6">
    <location>
        <begin position="84"/>
        <end position="102"/>
    </location>
</feature>
<accession>A0A0F9V479</accession>
<dbReference type="PANTHER" id="PTHR30250:SF11">
    <property type="entry name" value="O-ANTIGEN TRANSPORTER-RELATED"/>
    <property type="match status" value="1"/>
</dbReference>